<dbReference type="Proteomes" id="UP000887540">
    <property type="component" value="Unplaced"/>
</dbReference>
<dbReference type="SUPFAM" id="SSF56436">
    <property type="entry name" value="C-type lectin-like"/>
    <property type="match status" value="1"/>
</dbReference>
<dbReference type="PROSITE" id="PS50041">
    <property type="entry name" value="C_TYPE_LECTIN_2"/>
    <property type="match status" value="1"/>
</dbReference>
<organism evidence="2 3">
    <name type="scientific">Acrobeloides nanus</name>
    <dbReference type="NCBI Taxonomy" id="290746"/>
    <lineage>
        <taxon>Eukaryota</taxon>
        <taxon>Metazoa</taxon>
        <taxon>Ecdysozoa</taxon>
        <taxon>Nematoda</taxon>
        <taxon>Chromadorea</taxon>
        <taxon>Rhabditida</taxon>
        <taxon>Tylenchina</taxon>
        <taxon>Cephalobomorpha</taxon>
        <taxon>Cephaloboidea</taxon>
        <taxon>Cephalobidae</taxon>
        <taxon>Acrobeloides</taxon>
    </lineage>
</organism>
<protein>
    <submittedName>
        <fullName evidence="3">C-type lectin domain-containing protein</fullName>
    </submittedName>
</protein>
<evidence type="ECO:0000313" key="3">
    <source>
        <dbReference type="WBParaSite" id="ACRNAN_scaffold9639.g10497.t1"/>
    </source>
</evidence>
<reference evidence="3" key="1">
    <citation type="submission" date="2022-11" db="UniProtKB">
        <authorList>
            <consortium name="WormBaseParasite"/>
        </authorList>
    </citation>
    <scope>IDENTIFICATION</scope>
</reference>
<name>A0A914EPZ4_9BILA</name>
<sequence>MVSIGSYEENSVVGGIGMRLEIDVGEANLTDPRENMWLGLYKSDNSWYWANGAPIKYTNWAPGEPGLDNYGVIGFGTDNQFHWYAVDTPNTISICETNPNV</sequence>
<dbReference type="InterPro" id="IPR001304">
    <property type="entry name" value="C-type_lectin-like"/>
</dbReference>
<evidence type="ECO:0000313" key="2">
    <source>
        <dbReference type="Proteomes" id="UP000887540"/>
    </source>
</evidence>
<dbReference type="WBParaSite" id="ACRNAN_scaffold9639.g10497.t1">
    <property type="protein sequence ID" value="ACRNAN_scaffold9639.g10497.t1"/>
    <property type="gene ID" value="ACRNAN_scaffold9639.g10497"/>
</dbReference>
<dbReference type="InterPro" id="IPR016186">
    <property type="entry name" value="C-type_lectin-like/link_sf"/>
</dbReference>
<keyword evidence="2" id="KW-1185">Reference proteome</keyword>
<proteinExistence type="predicted"/>
<dbReference type="Gene3D" id="3.10.100.10">
    <property type="entry name" value="Mannose-Binding Protein A, subunit A"/>
    <property type="match status" value="1"/>
</dbReference>
<accession>A0A914EPZ4</accession>
<evidence type="ECO:0000259" key="1">
    <source>
        <dbReference type="PROSITE" id="PS50041"/>
    </source>
</evidence>
<dbReference type="AlphaFoldDB" id="A0A914EPZ4"/>
<feature type="domain" description="C-type lectin" evidence="1">
    <location>
        <begin position="1"/>
        <end position="65"/>
    </location>
</feature>
<dbReference type="InterPro" id="IPR016187">
    <property type="entry name" value="CTDL_fold"/>
</dbReference>